<name>K1RMR1_MAGGI</name>
<evidence type="ECO:0000313" key="1">
    <source>
        <dbReference type="EMBL" id="EKC35676.1"/>
    </source>
</evidence>
<gene>
    <name evidence="1" type="ORF">CGI_10010955</name>
</gene>
<proteinExistence type="predicted"/>
<reference evidence="1" key="1">
    <citation type="journal article" date="2012" name="Nature">
        <title>The oyster genome reveals stress adaptation and complexity of shell formation.</title>
        <authorList>
            <person name="Zhang G."/>
            <person name="Fang X."/>
            <person name="Guo X."/>
            <person name="Li L."/>
            <person name="Luo R."/>
            <person name="Xu F."/>
            <person name="Yang P."/>
            <person name="Zhang L."/>
            <person name="Wang X."/>
            <person name="Qi H."/>
            <person name="Xiong Z."/>
            <person name="Que H."/>
            <person name="Xie Y."/>
            <person name="Holland P.W."/>
            <person name="Paps J."/>
            <person name="Zhu Y."/>
            <person name="Wu F."/>
            <person name="Chen Y."/>
            <person name="Wang J."/>
            <person name="Peng C."/>
            <person name="Meng J."/>
            <person name="Yang L."/>
            <person name="Liu J."/>
            <person name="Wen B."/>
            <person name="Zhang N."/>
            <person name="Huang Z."/>
            <person name="Zhu Q."/>
            <person name="Feng Y."/>
            <person name="Mount A."/>
            <person name="Hedgecock D."/>
            <person name="Xu Z."/>
            <person name="Liu Y."/>
            <person name="Domazet-Loso T."/>
            <person name="Du Y."/>
            <person name="Sun X."/>
            <person name="Zhang S."/>
            <person name="Liu B."/>
            <person name="Cheng P."/>
            <person name="Jiang X."/>
            <person name="Li J."/>
            <person name="Fan D."/>
            <person name="Wang W."/>
            <person name="Fu W."/>
            <person name="Wang T."/>
            <person name="Wang B."/>
            <person name="Zhang J."/>
            <person name="Peng Z."/>
            <person name="Li Y."/>
            <person name="Li N."/>
            <person name="Wang J."/>
            <person name="Chen M."/>
            <person name="He Y."/>
            <person name="Tan F."/>
            <person name="Song X."/>
            <person name="Zheng Q."/>
            <person name="Huang R."/>
            <person name="Yang H."/>
            <person name="Du X."/>
            <person name="Chen L."/>
            <person name="Yang M."/>
            <person name="Gaffney P.M."/>
            <person name="Wang S."/>
            <person name="Luo L."/>
            <person name="She Z."/>
            <person name="Ming Y."/>
            <person name="Huang W."/>
            <person name="Zhang S."/>
            <person name="Huang B."/>
            <person name="Zhang Y."/>
            <person name="Qu T."/>
            <person name="Ni P."/>
            <person name="Miao G."/>
            <person name="Wang J."/>
            <person name="Wang Q."/>
            <person name="Steinberg C.E."/>
            <person name="Wang H."/>
            <person name="Li N."/>
            <person name="Qian L."/>
            <person name="Zhang G."/>
            <person name="Li Y."/>
            <person name="Yang H."/>
            <person name="Liu X."/>
            <person name="Wang J."/>
            <person name="Yin Y."/>
            <person name="Wang J."/>
        </authorList>
    </citation>
    <scope>NUCLEOTIDE SEQUENCE [LARGE SCALE GENOMIC DNA]</scope>
    <source>
        <strain evidence="1">05x7-T-G4-1.051#20</strain>
    </source>
</reference>
<organism evidence="1">
    <name type="scientific">Magallana gigas</name>
    <name type="common">Pacific oyster</name>
    <name type="synonym">Crassostrea gigas</name>
    <dbReference type="NCBI Taxonomy" id="29159"/>
    <lineage>
        <taxon>Eukaryota</taxon>
        <taxon>Metazoa</taxon>
        <taxon>Spiralia</taxon>
        <taxon>Lophotrochozoa</taxon>
        <taxon>Mollusca</taxon>
        <taxon>Bivalvia</taxon>
        <taxon>Autobranchia</taxon>
        <taxon>Pteriomorphia</taxon>
        <taxon>Ostreida</taxon>
        <taxon>Ostreoidea</taxon>
        <taxon>Ostreidae</taxon>
        <taxon>Magallana</taxon>
    </lineage>
</organism>
<protein>
    <submittedName>
        <fullName evidence="1">Uncharacterized protein</fullName>
    </submittedName>
</protein>
<dbReference type="HOGENOM" id="CLU_2075425_0_0_1"/>
<dbReference type="InParanoid" id="K1RMR1"/>
<sequence length="118" mass="13049">MSTDVYVSIDQPLISYEKMDIKPDLRHQISGEGEPPKTIRGRFASQPRPVLGRELSYRQSHQEDDSISAACITIQGPVSRPHLNSSSGPAVCATRMSYSELAHPEGPVHWDDGSRVAY</sequence>
<dbReference type="AlphaFoldDB" id="K1RMR1"/>
<dbReference type="EMBL" id="JH815727">
    <property type="protein sequence ID" value="EKC35676.1"/>
    <property type="molecule type" value="Genomic_DNA"/>
</dbReference>
<accession>K1RMR1</accession>